<keyword evidence="5" id="KW-1185">Reference proteome</keyword>
<evidence type="ECO:0000313" key="4">
    <source>
        <dbReference type="EMBL" id="TCL57914.1"/>
    </source>
</evidence>
<sequence length="224" mass="24899">MTYMTQKQAKKAIVEIGQRMYVRNFVAANDGNISIKTGDNEVWATPTGVSKGFMKKKMLVKVDLDGNVLEGTYKPSSELKMHLRAYKENSDILSVCHAHPPICTCFAIAGIPLDAPVLAEAIITLGDVPIAPYAELGTNEVPEVIAPYCHTHNGVLLANHGAVTWAEDAFSAYYRLESMEYYAKILLITDKILEKQNKLGEEQIDRLLSMREKFGIKRGGRPIR</sequence>
<evidence type="ECO:0000256" key="1">
    <source>
        <dbReference type="ARBA" id="ARBA00022723"/>
    </source>
</evidence>
<dbReference type="RefSeq" id="WP_051869460.1">
    <property type="nucleotide sequence ID" value="NZ_JPNB01000002.1"/>
</dbReference>
<dbReference type="InterPro" id="IPR050197">
    <property type="entry name" value="Aldolase_class_II_sugar_metab"/>
</dbReference>
<protein>
    <submittedName>
        <fullName evidence="4">L-fuculose-phosphate aldolase</fullName>
    </submittedName>
</protein>
<dbReference type="GO" id="GO:0019323">
    <property type="term" value="P:pentose catabolic process"/>
    <property type="evidence" value="ECO:0007669"/>
    <property type="project" value="TreeGrafter"/>
</dbReference>
<evidence type="ECO:0000256" key="2">
    <source>
        <dbReference type="ARBA" id="ARBA00023239"/>
    </source>
</evidence>
<evidence type="ECO:0000259" key="3">
    <source>
        <dbReference type="SMART" id="SM01007"/>
    </source>
</evidence>
<dbReference type="InterPro" id="IPR001303">
    <property type="entry name" value="Aldolase_II/adducin_N"/>
</dbReference>
<dbReference type="OrthoDB" id="9794581at2"/>
<dbReference type="AlphaFoldDB" id="A0A4R1QYA2"/>
<dbReference type="EMBL" id="SLUO01000007">
    <property type="protein sequence ID" value="TCL57914.1"/>
    <property type="molecule type" value="Genomic_DNA"/>
</dbReference>
<dbReference type="STRING" id="1469948.GCA_000732725_02148"/>
<accession>A0A4R1QYA2</accession>
<dbReference type="SMART" id="SM01007">
    <property type="entry name" value="Aldolase_II"/>
    <property type="match status" value="1"/>
</dbReference>
<organism evidence="4 5">
    <name type="scientific">Kineothrix alysoides</name>
    <dbReference type="NCBI Taxonomy" id="1469948"/>
    <lineage>
        <taxon>Bacteria</taxon>
        <taxon>Bacillati</taxon>
        <taxon>Bacillota</taxon>
        <taxon>Clostridia</taxon>
        <taxon>Lachnospirales</taxon>
        <taxon>Lachnospiraceae</taxon>
        <taxon>Kineothrix</taxon>
    </lineage>
</organism>
<dbReference type="Pfam" id="PF00596">
    <property type="entry name" value="Aldolase_II"/>
    <property type="match status" value="1"/>
</dbReference>
<dbReference type="GO" id="GO:0005829">
    <property type="term" value="C:cytosol"/>
    <property type="evidence" value="ECO:0007669"/>
    <property type="project" value="TreeGrafter"/>
</dbReference>
<dbReference type="PANTHER" id="PTHR22789">
    <property type="entry name" value="FUCULOSE PHOSPHATE ALDOLASE"/>
    <property type="match status" value="1"/>
</dbReference>
<name>A0A4R1QYA2_9FIRM</name>
<dbReference type="Proteomes" id="UP000295718">
    <property type="component" value="Unassembled WGS sequence"/>
</dbReference>
<keyword evidence="2" id="KW-0456">Lyase</keyword>
<comment type="caution">
    <text evidence="4">The sequence shown here is derived from an EMBL/GenBank/DDBJ whole genome shotgun (WGS) entry which is preliminary data.</text>
</comment>
<dbReference type="GO" id="GO:0046872">
    <property type="term" value="F:metal ion binding"/>
    <property type="evidence" value="ECO:0007669"/>
    <property type="project" value="UniProtKB-KW"/>
</dbReference>
<dbReference type="PANTHER" id="PTHR22789:SF0">
    <property type="entry name" value="3-OXO-TETRONATE 4-PHOSPHATE DECARBOXYLASE-RELATED"/>
    <property type="match status" value="1"/>
</dbReference>
<feature type="domain" description="Class II aldolase/adducin N-terminal" evidence="3">
    <location>
        <begin position="11"/>
        <end position="187"/>
    </location>
</feature>
<proteinExistence type="predicted"/>
<reference evidence="4 5" key="1">
    <citation type="submission" date="2019-03" db="EMBL/GenBank/DDBJ databases">
        <title>Genomic Encyclopedia of Type Strains, Phase IV (KMG-IV): sequencing the most valuable type-strain genomes for metagenomic binning, comparative biology and taxonomic classification.</title>
        <authorList>
            <person name="Goeker M."/>
        </authorList>
    </citation>
    <scope>NUCLEOTIDE SEQUENCE [LARGE SCALE GENOMIC DNA]</scope>
    <source>
        <strain evidence="4 5">DSM 100556</strain>
    </source>
</reference>
<dbReference type="GO" id="GO:0016832">
    <property type="term" value="F:aldehyde-lyase activity"/>
    <property type="evidence" value="ECO:0007669"/>
    <property type="project" value="TreeGrafter"/>
</dbReference>
<dbReference type="InterPro" id="IPR036409">
    <property type="entry name" value="Aldolase_II/adducin_N_sf"/>
</dbReference>
<gene>
    <name evidence="4" type="ORF">EDD76_10728</name>
</gene>
<keyword evidence="1" id="KW-0479">Metal-binding</keyword>
<dbReference type="SUPFAM" id="SSF53639">
    <property type="entry name" value="AraD/HMP-PK domain-like"/>
    <property type="match status" value="1"/>
</dbReference>
<dbReference type="Gene3D" id="3.40.225.10">
    <property type="entry name" value="Class II aldolase/adducin N-terminal domain"/>
    <property type="match status" value="1"/>
</dbReference>
<evidence type="ECO:0000313" key="5">
    <source>
        <dbReference type="Proteomes" id="UP000295718"/>
    </source>
</evidence>